<gene>
    <name evidence="2" type="ORF">B296_00015062</name>
</gene>
<sequence>MGRRRGFKPFGKRSRHQITLSRFPGVTSDFSYSTPGREFHDPMVRRDYCPEFVEHGSADDGVVRRGERHHNERHQSRLLSDGDWKDSCSGGRNRIPRAGSSGLSLLLGVPEGCP</sequence>
<accession>A0A426ZK08</accession>
<proteinExistence type="predicted"/>
<evidence type="ECO:0000313" key="2">
    <source>
        <dbReference type="EMBL" id="RRT64318.1"/>
    </source>
</evidence>
<protein>
    <submittedName>
        <fullName evidence="2">Uncharacterized protein</fullName>
    </submittedName>
</protein>
<dbReference type="AlphaFoldDB" id="A0A426ZK08"/>
<comment type="caution">
    <text evidence="2">The sequence shown here is derived from an EMBL/GenBank/DDBJ whole genome shotgun (WGS) entry which is preliminary data.</text>
</comment>
<reference evidence="2 3" key="1">
    <citation type="journal article" date="2014" name="Agronomy (Basel)">
        <title>A Draft Genome Sequence for Ensete ventricosum, the Drought-Tolerant Tree Against Hunger.</title>
        <authorList>
            <person name="Harrison J."/>
            <person name="Moore K.A."/>
            <person name="Paszkiewicz K."/>
            <person name="Jones T."/>
            <person name="Grant M."/>
            <person name="Ambacheew D."/>
            <person name="Muzemil S."/>
            <person name="Studholme D.J."/>
        </authorList>
    </citation>
    <scope>NUCLEOTIDE SEQUENCE [LARGE SCALE GENOMIC DNA]</scope>
</reference>
<evidence type="ECO:0000313" key="3">
    <source>
        <dbReference type="Proteomes" id="UP000287651"/>
    </source>
</evidence>
<organism evidence="2 3">
    <name type="scientific">Ensete ventricosum</name>
    <name type="common">Abyssinian banana</name>
    <name type="synonym">Musa ensete</name>
    <dbReference type="NCBI Taxonomy" id="4639"/>
    <lineage>
        <taxon>Eukaryota</taxon>
        <taxon>Viridiplantae</taxon>
        <taxon>Streptophyta</taxon>
        <taxon>Embryophyta</taxon>
        <taxon>Tracheophyta</taxon>
        <taxon>Spermatophyta</taxon>
        <taxon>Magnoliopsida</taxon>
        <taxon>Liliopsida</taxon>
        <taxon>Zingiberales</taxon>
        <taxon>Musaceae</taxon>
        <taxon>Ensete</taxon>
    </lineage>
</organism>
<feature type="compositionally biased region" description="Basic and acidic residues" evidence="1">
    <location>
        <begin position="59"/>
        <end position="86"/>
    </location>
</feature>
<feature type="region of interest" description="Disordered" evidence="1">
    <location>
        <begin position="59"/>
        <end position="101"/>
    </location>
</feature>
<evidence type="ECO:0000256" key="1">
    <source>
        <dbReference type="SAM" id="MobiDB-lite"/>
    </source>
</evidence>
<dbReference type="EMBL" id="AMZH03006242">
    <property type="protein sequence ID" value="RRT64318.1"/>
    <property type="molecule type" value="Genomic_DNA"/>
</dbReference>
<dbReference type="Proteomes" id="UP000287651">
    <property type="component" value="Unassembled WGS sequence"/>
</dbReference>
<name>A0A426ZK08_ENSVE</name>